<proteinExistence type="predicted"/>
<accession>A0ABQ9D5V1</accession>
<gene>
    <name evidence="1" type="ORF">WISP_96355</name>
</gene>
<organism evidence="1 2">
    <name type="scientific">Willisornis vidua</name>
    <name type="common">Xingu scale-backed antbird</name>
    <dbReference type="NCBI Taxonomy" id="1566151"/>
    <lineage>
        <taxon>Eukaryota</taxon>
        <taxon>Metazoa</taxon>
        <taxon>Chordata</taxon>
        <taxon>Craniata</taxon>
        <taxon>Vertebrata</taxon>
        <taxon>Euteleostomi</taxon>
        <taxon>Archelosauria</taxon>
        <taxon>Archosauria</taxon>
        <taxon>Dinosauria</taxon>
        <taxon>Saurischia</taxon>
        <taxon>Theropoda</taxon>
        <taxon>Coelurosauria</taxon>
        <taxon>Aves</taxon>
        <taxon>Neognathae</taxon>
        <taxon>Neoaves</taxon>
        <taxon>Telluraves</taxon>
        <taxon>Australaves</taxon>
        <taxon>Passeriformes</taxon>
        <taxon>Thamnophilidae</taxon>
        <taxon>Willisornis</taxon>
    </lineage>
</organism>
<dbReference type="Proteomes" id="UP001145742">
    <property type="component" value="Unassembled WGS sequence"/>
</dbReference>
<evidence type="ECO:0000313" key="2">
    <source>
        <dbReference type="Proteomes" id="UP001145742"/>
    </source>
</evidence>
<keyword evidence="2" id="KW-1185">Reference proteome</keyword>
<comment type="caution">
    <text evidence="1">The sequence shown here is derived from an EMBL/GenBank/DDBJ whole genome shotgun (WGS) entry which is preliminary data.</text>
</comment>
<protein>
    <submittedName>
        <fullName evidence="1">Uncharacterized protein</fullName>
    </submittedName>
</protein>
<sequence length="99" mass="10729">MTVKVKESELMVKLWQVGAVLSAQIHTCQSAGSSGTTALKMEEIKEMPTLLGLSEDPSVMGLLMVEEQVSIPTITGVNRYHNSAPAAISQQQRLPRSHP</sequence>
<reference evidence="1" key="1">
    <citation type="submission" date="2019-10" db="EMBL/GenBank/DDBJ databases">
        <authorList>
            <person name="Soares A.E.R."/>
            <person name="Aleixo A."/>
            <person name="Schneider P."/>
            <person name="Miyaki C.Y."/>
            <person name="Schneider M.P."/>
            <person name="Mello C."/>
            <person name="Vasconcelos A.T.R."/>
        </authorList>
    </citation>
    <scope>NUCLEOTIDE SEQUENCE</scope>
    <source>
        <tissue evidence="1">Muscle</tissue>
    </source>
</reference>
<evidence type="ECO:0000313" key="1">
    <source>
        <dbReference type="EMBL" id="KAJ7412445.1"/>
    </source>
</evidence>
<dbReference type="EMBL" id="WHWB01034242">
    <property type="protein sequence ID" value="KAJ7412445.1"/>
    <property type="molecule type" value="Genomic_DNA"/>
</dbReference>
<name>A0ABQ9D5V1_9PASS</name>